<comment type="caution">
    <text evidence="1">The sequence shown here is derived from an EMBL/GenBank/DDBJ whole genome shotgun (WGS) entry which is preliminary data.</text>
</comment>
<dbReference type="AlphaFoldDB" id="A0A388TF95"/>
<sequence length="218" mass="25312">MAINLGKEIIYLLSTRGTPRLEGNDWEEMFARIINATWKPSNVGLDDIVHEQTAWSAKTVKNNSPATVSKIRLISGRNSPVYSFGDQKVSKRDPKNLGNKILSIWNERVAAVRKSYQHLRTVVLIKSNNLLELSVFEFDTVMYPTVDYWWQWNEQQNLEGYNKLDQHIFTWQPHGSQFTIVEDVPKDRLSIRIKQPPIISKGDVLEKIKFNESWIEIL</sequence>
<evidence type="ECO:0000313" key="2">
    <source>
        <dbReference type="Proteomes" id="UP000275925"/>
    </source>
</evidence>
<name>A0A388TF95_9BACT</name>
<proteinExistence type="predicted"/>
<keyword evidence="2" id="KW-1185">Reference proteome</keyword>
<dbReference type="EMBL" id="BGZO01000006">
    <property type="protein sequence ID" value="GBR75720.1"/>
    <property type="molecule type" value="Genomic_DNA"/>
</dbReference>
<gene>
    <name evidence="1" type="ORF">NO2_0368</name>
</gene>
<reference evidence="1 2" key="1">
    <citation type="journal article" date="2019" name="ISME J.">
        <title>Genome analyses of uncultured TG2/ZB3 bacteria in 'Margulisbacteria' specifically attached to ectosymbiotic spirochetes of protists in the termite gut.</title>
        <authorList>
            <person name="Utami Y.D."/>
            <person name="Kuwahara H."/>
            <person name="Igai K."/>
            <person name="Murakami T."/>
            <person name="Sugaya K."/>
            <person name="Morikawa T."/>
            <person name="Nagura Y."/>
            <person name="Yuki M."/>
            <person name="Deevong P."/>
            <person name="Inoue T."/>
            <person name="Kihara K."/>
            <person name="Lo N."/>
            <person name="Yamada A."/>
            <person name="Ohkuma M."/>
            <person name="Hongoh Y."/>
        </authorList>
    </citation>
    <scope>NUCLEOTIDE SEQUENCE [LARGE SCALE GENOMIC DNA]</scope>
    <source>
        <strain evidence="1">NkOx7-02</strain>
    </source>
</reference>
<protein>
    <submittedName>
        <fullName evidence="1">Uncharacterized protein</fullName>
    </submittedName>
</protein>
<dbReference type="Proteomes" id="UP000275925">
    <property type="component" value="Unassembled WGS sequence"/>
</dbReference>
<accession>A0A388TF95</accession>
<evidence type="ECO:0000313" key="1">
    <source>
        <dbReference type="EMBL" id="GBR75720.1"/>
    </source>
</evidence>
<organism evidence="1 2">
    <name type="scientific">Candidatus Termititenax persephonae</name>
    <dbReference type="NCBI Taxonomy" id="2218525"/>
    <lineage>
        <taxon>Bacteria</taxon>
        <taxon>Bacillati</taxon>
        <taxon>Candidatus Margulisiibacteriota</taxon>
        <taxon>Candidatus Termititenacia</taxon>
        <taxon>Candidatus Termititenacales</taxon>
        <taxon>Candidatus Termititenacaceae</taxon>
        <taxon>Candidatus Termititenax</taxon>
    </lineage>
</organism>